<dbReference type="Gene3D" id="3.40.50.2300">
    <property type="match status" value="2"/>
</dbReference>
<evidence type="ECO:0000313" key="6">
    <source>
        <dbReference type="Proteomes" id="UP000295710"/>
    </source>
</evidence>
<feature type="domain" description="Periplasmic binding protein" evidence="4">
    <location>
        <begin position="39"/>
        <end position="287"/>
    </location>
</feature>
<dbReference type="SUPFAM" id="SSF53822">
    <property type="entry name" value="Periplasmic binding protein-like I"/>
    <property type="match status" value="1"/>
</dbReference>
<gene>
    <name evidence="5" type="ORF">E1963_11300</name>
</gene>
<dbReference type="GO" id="GO:0030246">
    <property type="term" value="F:carbohydrate binding"/>
    <property type="evidence" value="ECO:0007669"/>
    <property type="project" value="TreeGrafter"/>
</dbReference>
<evidence type="ECO:0000259" key="4">
    <source>
        <dbReference type="Pfam" id="PF13407"/>
    </source>
</evidence>
<evidence type="ECO:0000256" key="3">
    <source>
        <dbReference type="SAM" id="Phobius"/>
    </source>
</evidence>
<dbReference type="InterPro" id="IPR050555">
    <property type="entry name" value="Bact_Solute-Bind_Prot2"/>
</dbReference>
<protein>
    <submittedName>
        <fullName evidence="5">Sugar ABC transporter substrate-binding protein</fullName>
    </submittedName>
</protein>
<dbReference type="RefSeq" id="WP_132278026.1">
    <property type="nucleotide sequence ID" value="NZ_JAOBST010000004.1"/>
</dbReference>
<proteinExistence type="inferred from homology"/>
<comment type="similarity">
    <text evidence="2">Belongs to the bacterial solute-binding protein 2 family.</text>
</comment>
<name>A0A4R4FDH9_9FIRM</name>
<evidence type="ECO:0000256" key="1">
    <source>
        <dbReference type="ARBA" id="ARBA00004196"/>
    </source>
</evidence>
<dbReference type="InterPro" id="IPR028082">
    <property type="entry name" value="Peripla_BP_I"/>
</dbReference>
<dbReference type="Proteomes" id="UP000295710">
    <property type="component" value="Unassembled WGS sequence"/>
</dbReference>
<feature type="transmembrane region" description="Helical" evidence="3">
    <location>
        <begin position="7"/>
        <end position="27"/>
    </location>
</feature>
<keyword evidence="3" id="KW-0472">Membrane</keyword>
<keyword evidence="6" id="KW-1185">Reference proteome</keyword>
<dbReference type="InterPro" id="IPR025997">
    <property type="entry name" value="SBP_2_dom"/>
</dbReference>
<organism evidence="5 6">
    <name type="scientific">Extibacter muris</name>
    <dbReference type="NCBI Taxonomy" id="1796622"/>
    <lineage>
        <taxon>Bacteria</taxon>
        <taxon>Bacillati</taxon>
        <taxon>Bacillota</taxon>
        <taxon>Clostridia</taxon>
        <taxon>Lachnospirales</taxon>
        <taxon>Lachnospiraceae</taxon>
        <taxon>Extibacter</taxon>
    </lineage>
</organism>
<keyword evidence="3" id="KW-1133">Transmembrane helix</keyword>
<reference evidence="5 6" key="1">
    <citation type="journal article" date="2016" name="Nat. Microbiol.">
        <title>The Mouse Intestinal Bacterial Collection (miBC) provides host-specific insight into cultured diversity and functional potential of the gut microbiota.</title>
        <authorList>
            <person name="Lagkouvardos I."/>
            <person name="Pukall R."/>
            <person name="Abt B."/>
            <person name="Foesel B.U."/>
            <person name="Meier-Kolthoff J.P."/>
            <person name="Kumar N."/>
            <person name="Bresciani A."/>
            <person name="Martinez I."/>
            <person name="Just S."/>
            <person name="Ziegler C."/>
            <person name="Brugiroux S."/>
            <person name="Garzetti D."/>
            <person name="Wenning M."/>
            <person name="Bui T.P."/>
            <person name="Wang J."/>
            <person name="Hugenholtz F."/>
            <person name="Plugge C.M."/>
            <person name="Peterson D.A."/>
            <person name="Hornef M.W."/>
            <person name="Baines J.F."/>
            <person name="Smidt H."/>
            <person name="Walter J."/>
            <person name="Kristiansen K."/>
            <person name="Nielsen H.B."/>
            <person name="Haller D."/>
            <person name="Overmann J."/>
            <person name="Stecher B."/>
            <person name="Clavel T."/>
        </authorList>
    </citation>
    <scope>NUCLEOTIDE SEQUENCE [LARGE SCALE GENOMIC DNA]</scope>
    <source>
        <strain evidence="5 6">DSM 28560</strain>
    </source>
</reference>
<comment type="caution">
    <text evidence="5">The sequence shown here is derived from an EMBL/GenBank/DDBJ whole genome shotgun (WGS) entry which is preliminary data.</text>
</comment>
<dbReference type="PANTHER" id="PTHR30036:SF7">
    <property type="entry name" value="ABC TRANSPORTER PERIPLASMIC-BINDING PROTEIN YPHF"/>
    <property type="match status" value="1"/>
</dbReference>
<dbReference type="PANTHER" id="PTHR30036">
    <property type="entry name" value="D-XYLOSE-BINDING PERIPLASMIC PROTEIN"/>
    <property type="match status" value="1"/>
</dbReference>
<dbReference type="AlphaFoldDB" id="A0A4R4FDH9"/>
<accession>A0A4R4FDH9</accession>
<sequence>MKNDKKVFILIEAVLGAIVLAMAIFLLSEKSERDMDKVSVIVQNSGDNQWAAFIYGLKMAAADQKVELLVVNTETMLTVEEQKGLIDSEIENGADAVIVQPVPGQDTQEMLKRVRNRVPVMQAGYAASEERDASVLPTTEPDHYAMGTALAEELLKDYNGNLDGKTIGILTESGDSEASANRKQGFMDGIKDTGAKIRWTAARTFEEDGEVLLEDQPEANLVVALDDNSLTTAGECSAANNLHGAIVYGIGNSTEAAYYLDAGYVECLVVPDEFNVGYQSLTVIAESLGNRLRRSRDITVSYTVIRSDTLFSKENQEILFTMSQ</sequence>
<keyword evidence="3" id="KW-0812">Transmembrane</keyword>
<evidence type="ECO:0000313" key="5">
    <source>
        <dbReference type="EMBL" id="TDA21575.1"/>
    </source>
</evidence>
<dbReference type="EMBL" id="SMMX01000008">
    <property type="protein sequence ID" value="TDA21575.1"/>
    <property type="molecule type" value="Genomic_DNA"/>
</dbReference>
<comment type="subcellular location">
    <subcellularLocation>
        <location evidence="1">Cell envelope</location>
    </subcellularLocation>
</comment>
<evidence type="ECO:0000256" key="2">
    <source>
        <dbReference type="ARBA" id="ARBA00007639"/>
    </source>
</evidence>
<dbReference type="GO" id="GO:0030288">
    <property type="term" value="C:outer membrane-bounded periplasmic space"/>
    <property type="evidence" value="ECO:0007669"/>
    <property type="project" value="TreeGrafter"/>
</dbReference>
<dbReference type="Pfam" id="PF13407">
    <property type="entry name" value="Peripla_BP_4"/>
    <property type="match status" value="1"/>
</dbReference>